<evidence type="ECO:0000256" key="4">
    <source>
        <dbReference type="ARBA" id="ARBA00022723"/>
    </source>
</evidence>
<evidence type="ECO:0000259" key="6">
    <source>
        <dbReference type="Pfam" id="PF01648"/>
    </source>
</evidence>
<dbReference type="PANTHER" id="PTHR12215">
    <property type="entry name" value="PHOSPHOPANTETHEINE TRANSFERASE"/>
    <property type="match status" value="1"/>
</dbReference>
<dbReference type="AlphaFoldDB" id="A0A315XX31"/>
<gene>
    <name evidence="7" type="ORF">IE37_02346</name>
</gene>
<dbReference type="SUPFAM" id="SSF56214">
    <property type="entry name" value="4'-phosphopantetheinyl transferase"/>
    <property type="match status" value="2"/>
</dbReference>
<dbReference type="GO" id="GO:0005829">
    <property type="term" value="C:cytosol"/>
    <property type="evidence" value="ECO:0007669"/>
    <property type="project" value="TreeGrafter"/>
</dbReference>
<evidence type="ECO:0000256" key="1">
    <source>
        <dbReference type="ARBA" id="ARBA00001946"/>
    </source>
</evidence>
<reference evidence="7 8" key="1">
    <citation type="submission" date="2018-05" db="EMBL/GenBank/DDBJ databases">
        <title>The Hungate 1000. A catalogue of reference genomes from the rumen microbiome.</title>
        <authorList>
            <person name="Kelly W."/>
        </authorList>
    </citation>
    <scope>NUCLEOTIDE SEQUENCE [LARGE SCALE GENOMIC DNA]</scope>
    <source>
        <strain evidence="7 8">SAb67</strain>
    </source>
</reference>
<keyword evidence="3 7" id="KW-0808">Transferase</keyword>
<dbReference type="InterPro" id="IPR037143">
    <property type="entry name" value="4-PPantetheinyl_Trfase_dom_sf"/>
</dbReference>
<feature type="domain" description="4'-phosphopantetheinyl transferase" evidence="6">
    <location>
        <begin position="79"/>
        <end position="175"/>
    </location>
</feature>
<proteinExistence type="inferred from homology"/>
<dbReference type="GO" id="GO:0000287">
    <property type="term" value="F:magnesium ion binding"/>
    <property type="evidence" value="ECO:0007669"/>
    <property type="project" value="InterPro"/>
</dbReference>
<evidence type="ECO:0000256" key="3">
    <source>
        <dbReference type="ARBA" id="ARBA00022679"/>
    </source>
</evidence>
<organism evidence="7 8">
    <name type="scientific">Ruminococcus flavefaciens</name>
    <dbReference type="NCBI Taxonomy" id="1265"/>
    <lineage>
        <taxon>Bacteria</taxon>
        <taxon>Bacillati</taxon>
        <taxon>Bacillota</taxon>
        <taxon>Clostridia</taxon>
        <taxon>Eubacteriales</taxon>
        <taxon>Oscillospiraceae</taxon>
        <taxon>Ruminococcus</taxon>
    </lineage>
</organism>
<dbReference type="InterPro" id="IPR004568">
    <property type="entry name" value="Ppantetheine-prot_Trfase_dom"/>
</dbReference>
<evidence type="ECO:0000256" key="5">
    <source>
        <dbReference type="ARBA" id="ARBA00022842"/>
    </source>
</evidence>
<dbReference type="PANTHER" id="PTHR12215:SF10">
    <property type="entry name" value="L-AMINOADIPATE-SEMIALDEHYDE DEHYDROGENASE-PHOSPHOPANTETHEINYL TRANSFERASE"/>
    <property type="match status" value="1"/>
</dbReference>
<dbReference type="EMBL" id="QGDI01000009">
    <property type="protein sequence ID" value="PWJ11583.1"/>
    <property type="molecule type" value="Genomic_DNA"/>
</dbReference>
<protein>
    <submittedName>
        <fullName evidence="7">4'-phosphopantetheinyl transferase</fullName>
    </submittedName>
</protein>
<dbReference type="GO" id="GO:0008897">
    <property type="term" value="F:holo-[acyl-carrier-protein] synthase activity"/>
    <property type="evidence" value="ECO:0007669"/>
    <property type="project" value="InterPro"/>
</dbReference>
<accession>A0A315XX31</accession>
<evidence type="ECO:0000313" key="7">
    <source>
        <dbReference type="EMBL" id="PWJ11583.1"/>
    </source>
</evidence>
<dbReference type="NCBIfam" id="TIGR00556">
    <property type="entry name" value="pantethn_trn"/>
    <property type="match status" value="1"/>
</dbReference>
<sequence>MVMNMLMISIREMDKKELHTHAHRLLRECLRPLGVDYGEDTPVTKGKMGKPSLADRPDIHYNLSHANGIAACIVSEQECGIDCENVREYRPKVMSRAFSENERQMVESASAEERDLLFFRLWTLKEAYVKALGIGISYPMDKAEFSFRGGEIVTDIKGCRFRQYITGNGKYVVSVCELLNKAQ</sequence>
<keyword evidence="5" id="KW-0460">Magnesium</keyword>
<comment type="cofactor">
    <cofactor evidence="1">
        <name>Mg(2+)</name>
        <dbReference type="ChEBI" id="CHEBI:18420"/>
    </cofactor>
</comment>
<dbReference type="Gene3D" id="3.90.470.20">
    <property type="entry name" value="4'-phosphopantetheinyl transferase domain"/>
    <property type="match status" value="1"/>
</dbReference>
<dbReference type="GO" id="GO:0019878">
    <property type="term" value="P:lysine biosynthetic process via aminoadipic acid"/>
    <property type="evidence" value="ECO:0007669"/>
    <property type="project" value="TreeGrafter"/>
</dbReference>
<comment type="similarity">
    <text evidence="2">Belongs to the P-Pant transferase superfamily. Gsp/Sfp/HetI/AcpT family.</text>
</comment>
<dbReference type="InterPro" id="IPR050559">
    <property type="entry name" value="P-Pant_transferase_sf"/>
</dbReference>
<evidence type="ECO:0000313" key="8">
    <source>
        <dbReference type="Proteomes" id="UP000245720"/>
    </source>
</evidence>
<evidence type="ECO:0000256" key="2">
    <source>
        <dbReference type="ARBA" id="ARBA00010990"/>
    </source>
</evidence>
<name>A0A315XX31_RUMFL</name>
<dbReference type="GO" id="GO:0006633">
    <property type="term" value="P:fatty acid biosynthetic process"/>
    <property type="evidence" value="ECO:0007669"/>
    <property type="project" value="InterPro"/>
</dbReference>
<dbReference type="Pfam" id="PF01648">
    <property type="entry name" value="ACPS"/>
    <property type="match status" value="1"/>
</dbReference>
<keyword evidence="4" id="KW-0479">Metal-binding</keyword>
<comment type="caution">
    <text evidence="7">The sequence shown here is derived from an EMBL/GenBank/DDBJ whole genome shotgun (WGS) entry which is preliminary data.</text>
</comment>
<dbReference type="InterPro" id="IPR008278">
    <property type="entry name" value="4-PPantetheinyl_Trfase_dom"/>
</dbReference>
<dbReference type="Proteomes" id="UP000245720">
    <property type="component" value="Unassembled WGS sequence"/>
</dbReference>